<feature type="transmembrane region" description="Helical" evidence="1">
    <location>
        <begin position="12"/>
        <end position="33"/>
    </location>
</feature>
<keyword evidence="1" id="KW-0812">Transmembrane</keyword>
<dbReference type="KEGG" id="sjv:SJAV_18690"/>
<dbReference type="EMBL" id="AP031322">
    <property type="protein sequence ID" value="BFH73925.1"/>
    <property type="molecule type" value="Genomic_DNA"/>
</dbReference>
<keyword evidence="1" id="KW-0472">Membrane</keyword>
<name>A0AAT9GSY2_9CREN</name>
<dbReference type="AlphaFoldDB" id="A0AAT9GSY2"/>
<gene>
    <name evidence="2" type="ORF">SJAV_18690</name>
</gene>
<organism evidence="2">
    <name type="scientific">Sulfurisphaera javensis</name>
    <dbReference type="NCBI Taxonomy" id="2049879"/>
    <lineage>
        <taxon>Archaea</taxon>
        <taxon>Thermoproteota</taxon>
        <taxon>Thermoprotei</taxon>
        <taxon>Sulfolobales</taxon>
        <taxon>Sulfolobaceae</taxon>
        <taxon>Sulfurisphaera</taxon>
    </lineage>
</organism>
<reference evidence="2" key="1">
    <citation type="submission" date="2024-03" db="EMBL/GenBank/DDBJ databases">
        <title>Complete genome sequence of Sulfurisphaera javensis strain KD-1.</title>
        <authorList>
            <person name="Sakai H."/>
            <person name="Nur N."/>
            <person name="Suwanto A."/>
            <person name="Kurosawa N."/>
        </authorList>
    </citation>
    <scope>NUCLEOTIDE SEQUENCE</scope>
    <source>
        <strain evidence="2">KD-1</strain>
    </source>
</reference>
<evidence type="ECO:0000256" key="1">
    <source>
        <dbReference type="SAM" id="Phobius"/>
    </source>
</evidence>
<accession>A0AAT9GSY2</accession>
<protein>
    <submittedName>
        <fullName evidence="2">Uncharacterized protein</fullName>
    </submittedName>
</protein>
<sequence length="63" mass="6765">MIFSLNKNLISGSLYIALSILIFLIIIILLHFTSLVTTIAILNTLAIGASSLLEYLTSSLVLG</sequence>
<proteinExistence type="predicted"/>
<keyword evidence="1" id="KW-1133">Transmembrane helix</keyword>
<feature type="transmembrane region" description="Helical" evidence="1">
    <location>
        <begin position="39"/>
        <end position="62"/>
    </location>
</feature>
<evidence type="ECO:0000313" key="2">
    <source>
        <dbReference type="EMBL" id="BFH73925.1"/>
    </source>
</evidence>